<keyword evidence="3" id="KW-1185">Reference proteome</keyword>
<dbReference type="RefSeq" id="WP_136386315.1">
    <property type="nucleotide sequence ID" value="NZ_SSOD01000017.1"/>
</dbReference>
<accession>A0A4S4AFW2</accession>
<evidence type="ECO:0000259" key="1">
    <source>
        <dbReference type="Pfam" id="PF01370"/>
    </source>
</evidence>
<sequence length="283" mass="30937">MFDVVVTGSGGFIGQALSRRLRAEGREVLSVTHADGDVADAAFWAKLPQARALVHLAGRTYVPDSWQYPSQFLEANVIGTQRGLDWCRQHGARMVLASAYVYGIPLRLPIRETDPVNPNNPYAFSKRVAEQCCEFAARHFGVDTTVLRIFNVFGRGQRAEFLIPTLISQLSGKEICVMDLAPRRDYVYLPDVIDAFARALSAPGGMHILNIGSGRSYSVAEIIATLQEAAGTSLPVVSAEAPRNQEILDVRADVDLAARVLGWAPNFDLVTGVQDMLKEVDHG</sequence>
<evidence type="ECO:0000313" key="2">
    <source>
        <dbReference type="EMBL" id="THF57637.1"/>
    </source>
</evidence>
<dbReference type="EMBL" id="SSOD01000017">
    <property type="protein sequence ID" value="THF57637.1"/>
    <property type="molecule type" value="Genomic_DNA"/>
</dbReference>
<dbReference type="PRINTS" id="PR01713">
    <property type="entry name" value="NUCEPIMERASE"/>
</dbReference>
<evidence type="ECO:0000313" key="3">
    <source>
        <dbReference type="Proteomes" id="UP000307956"/>
    </source>
</evidence>
<feature type="domain" description="NAD-dependent epimerase/dehydratase" evidence="1">
    <location>
        <begin position="4"/>
        <end position="212"/>
    </location>
</feature>
<proteinExistence type="predicted"/>
<dbReference type="OrthoDB" id="5295702at2"/>
<dbReference type="Pfam" id="PF01370">
    <property type="entry name" value="Epimerase"/>
    <property type="match status" value="1"/>
</dbReference>
<dbReference type="InterPro" id="IPR036291">
    <property type="entry name" value="NAD(P)-bd_dom_sf"/>
</dbReference>
<dbReference type="InterPro" id="IPR050177">
    <property type="entry name" value="Lipid_A_modif_metabolic_enz"/>
</dbReference>
<dbReference type="PANTHER" id="PTHR43245">
    <property type="entry name" value="BIFUNCTIONAL POLYMYXIN RESISTANCE PROTEIN ARNA"/>
    <property type="match status" value="1"/>
</dbReference>
<dbReference type="PANTHER" id="PTHR43245:SF13">
    <property type="entry name" value="UDP-D-APIOSE_UDP-D-XYLOSE SYNTHASE 2"/>
    <property type="match status" value="1"/>
</dbReference>
<protein>
    <submittedName>
        <fullName evidence="2">NAD-dependent epimerase/dehydratase family protein</fullName>
    </submittedName>
</protein>
<dbReference type="InterPro" id="IPR001509">
    <property type="entry name" value="Epimerase_deHydtase"/>
</dbReference>
<dbReference type="SUPFAM" id="SSF51735">
    <property type="entry name" value="NAD(P)-binding Rossmann-fold domains"/>
    <property type="match status" value="1"/>
</dbReference>
<dbReference type="AlphaFoldDB" id="A0A4S4AFW2"/>
<comment type="caution">
    <text evidence="2">The sequence shown here is derived from an EMBL/GenBank/DDBJ whole genome shotgun (WGS) entry which is preliminary data.</text>
</comment>
<reference evidence="2 3" key="1">
    <citation type="submission" date="2019-04" db="EMBL/GenBank/DDBJ databases">
        <title>Azoarcus rhizosphaerae sp. nov. isolated from rhizosphere of Ficus religiosa.</title>
        <authorList>
            <person name="Lin S.-Y."/>
            <person name="Hameed A."/>
            <person name="Hsu Y.-H."/>
            <person name="Young C.-C."/>
        </authorList>
    </citation>
    <scope>NUCLEOTIDE SEQUENCE [LARGE SCALE GENOMIC DNA]</scope>
    <source>
        <strain evidence="2 3">CC-YHH848</strain>
    </source>
</reference>
<dbReference type="Gene3D" id="3.40.50.720">
    <property type="entry name" value="NAD(P)-binding Rossmann-like Domain"/>
    <property type="match status" value="1"/>
</dbReference>
<organism evidence="2 3">
    <name type="scientific">Pseudothauera rhizosphaerae</name>
    <dbReference type="NCBI Taxonomy" id="2565932"/>
    <lineage>
        <taxon>Bacteria</taxon>
        <taxon>Pseudomonadati</taxon>
        <taxon>Pseudomonadota</taxon>
        <taxon>Betaproteobacteria</taxon>
        <taxon>Rhodocyclales</taxon>
        <taxon>Zoogloeaceae</taxon>
        <taxon>Pseudothauera</taxon>
    </lineage>
</organism>
<name>A0A4S4AFW2_9RHOO</name>
<dbReference type="Proteomes" id="UP000307956">
    <property type="component" value="Unassembled WGS sequence"/>
</dbReference>
<gene>
    <name evidence="2" type="ORF">E6O51_17565</name>
</gene>